<dbReference type="OrthoDB" id="3632183at2"/>
<sequence length="61" mass="6785">MAWLLRERATGHEWRVGNSDLAWDIGGYDTARFELHVLDEAVVGAPDGRPGQRATKGEHRG</sequence>
<dbReference type="EMBL" id="FNSO01000003">
    <property type="protein sequence ID" value="SEB45882.1"/>
    <property type="molecule type" value="Genomic_DNA"/>
</dbReference>
<organism evidence="1 2">
    <name type="scientific">Amycolatopsis tolypomycina</name>
    <dbReference type="NCBI Taxonomy" id="208445"/>
    <lineage>
        <taxon>Bacteria</taxon>
        <taxon>Bacillati</taxon>
        <taxon>Actinomycetota</taxon>
        <taxon>Actinomycetes</taxon>
        <taxon>Pseudonocardiales</taxon>
        <taxon>Pseudonocardiaceae</taxon>
        <taxon>Amycolatopsis</taxon>
    </lineage>
</organism>
<evidence type="ECO:0000313" key="2">
    <source>
        <dbReference type="Proteomes" id="UP000199622"/>
    </source>
</evidence>
<reference evidence="2" key="1">
    <citation type="submission" date="2016-10" db="EMBL/GenBank/DDBJ databases">
        <authorList>
            <person name="Varghese N."/>
            <person name="Submissions S."/>
        </authorList>
    </citation>
    <scope>NUCLEOTIDE SEQUENCE [LARGE SCALE GENOMIC DNA]</scope>
    <source>
        <strain evidence="2">DSM 44544</strain>
    </source>
</reference>
<proteinExistence type="predicted"/>
<dbReference type="Proteomes" id="UP000199622">
    <property type="component" value="Unassembled WGS sequence"/>
</dbReference>
<dbReference type="AlphaFoldDB" id="A0A1H4JJS0"/>
<accession>A0A1H4JJS0</accession>
<gene>
    <name evidence="1" type="ORF">SAMN04489727_1918</name>
</gene>
<keyword evidence="2" id="KW-1185">Reference proteome</keyword>
<name>A0A1H4JJS0_9PSEU</name>
<evidence type="ECO:0000313" key="1">
    <source>
        <dbReference type="EMBL" id="SEB45882.1"/>
    </source>
</evidence>
<protein>
    <submittedName>
        <fullName evidence="1">Uncharacterized protein</fullName>
    </submittedName>
</protein>